<dbReference type="GO" id="GO:0008168">
    <property type="term" value="F:methyltransferase activity"/>
    <property type="evidence" value="ECO:0007669"/>
    <property type="project" value="UniProtKB-UniRule"/>
</dbReference>
<dbReference type="EC" id="2.1.1.195" evidence="5"/>
<dbReference type="RefSeq" id="WP_160718387.1">
    <property type="nucleotide sequence ID" value="NZ_SUMG01000001.1"/>
</dbReference>
<evidence type="ECO:0000256" key="3">
    <source>
        <dbReference type="ARBA" id="ARBA00022679"/>
    </source>
</evidence>
<dbReference type="AlphaFoldDB" id="A0AA43XIY8"/>
<dbReference type="Proteomes" id="UP000449710">
    <property type="component" value="Unassembled WGS sequence"/>
</dbReference>
<evidence type="ECO:0000313" key="8">
    <source>
        <dbReference type="Proteomes" id="UP000449710"/>
    </source>
</evidence>
<evidence type="ECO:0000256" key="2">
    <source>
        <dbReference type="ARBA" id="ARBA00022603"/>
    </source>
</evidence>
<dbReference type="GO" id="GO:0032259">
    <property type="term" value="P:methylation"/>
    <property type="evidence" value="ECO:0007669"/>
    <property type="project" value="UniProtKB-KW"/>
</dbReference>
<organism evidence="7 8">
    <name type="scientific">Isachenkonia alkalipeptolytica</name>
    <dbReference type="NCBI Taxonomy" id="2565777"/>
    <lineage>
        <taxon>Bacteria</taxon>
        <taxon>Bacillati</taxon>
        <taxon>Bacillota</taxon>
        <taxon>Clostridia</taxon>
        <taxon>Eubacteriales</taxon>
        <taxon>Clostridiaceae</taxon>
        <taxon>Isachenkonia</taxon>
    </lineage>
</organism>
<dbReference type="EMBL" id="SUMG01000001">
    <property type="protein sequence ID" value="NBG87084.1"/>
    <property type="molecule type" value="Genomic_DNA"/>
</dbReference>
<feature type="compositionally biased region" description="Basic and acidic residues" evidence="6">
    <location>
        <begin position="433"/>
        <end position="453"/>
    </location>
</feature>
<dbReference type="PANTHER" id="PTHR35863:SF1">
    <property type="entry name" value="COBALT-PRECORRIN-5B C(1)-METHYLTRANSFERASE"/>
    <property type="match status" value="1"/>
</dbReference>
<feature type="compositionally biased region" description="Basic residues" evidence="6">
    <location>
        <begin position="454"/>
        <end position="463"/>
    </location>
</feature>
<protein>
    <recommendedName>
        <fullName evidence="5">Cobalt-precorrin-5B C(1)-methyltransferase</fullName>
        <ecNumber evidence="5">2.1.1.195</ecNumber>
    </recommendedName>
    <alternativeName>
        <fullName evidence="5">Cobalt-precorrin-6A synthase</fullName>
    </alternativeName>
</protein>
<dbReference type="NCBIfam" id="TIGR00312">
    <property type="entry name" value="cbiD"/>
    <property type="match status" value="1"/>
</dbReference>
<proteinExistence type="inferred from homology"/>
<dbReference type="HAMAP" id="MF_00787">
    <property type="entry name" value="CbiD"/>
    <property type="match status" value="1"/>
</dbReference>
<keyword evidence="4 5" id="KW-0949">S-adenosyl-L-methionine</keyword>
<feature type="compositionally biased region" description="Acidic residues" evidence="6">
    <location>
        <begin position="417"/>
        <end position="428"/>
    </location>
</feature>
<dbReference type="SUPFAM" id="SSF111342">
    <property type="entry name" value="CbiD-like"/>
    <property type="match status" value="1"/>
</dbReference>
<name>A0AA43XIY8_9CLOT</name>
<evidence type="ECO:0000256" key="5">
    <source>
        <dbReference type="HAMAP-Rule" id="MF_00787"/>
    </source>
</evidence>
<accession>A0AA43XIY8</accession>
<comment type="function">
    <text evidence="5">Catalyzes the methylation of C-1 in cobalt-precorrin-5B to form cobalt-precorrin-6A.</text>
</comment>
<comment type="pathway">
    <text evidence="5">Cofactor biosynthesis; adenosylcobalamin biosynthesis; cob(II)yrinate a,c-diamide from sirohydrochlorin (anaerobic route): step 6/10.</text>
</comment>
<keyword evidence="3 5" id="KW-0808">Transferase</keyword>
<evidence type="ECO:0000256" key="4">
    <source>
        <dbReference type="ARBA" id="ARBA00022691"/>
    </source>
</evidence>
<evidence type="ECO:0000256" key="6">
    <source>
        <dbReference type="SAM" id="MobiDB-lite"/>
    </source>
</evidence>
<dbReference type="InterPro" id="IPR036074">
    <property type="entry name" value="CbiD_sf"/>
</dbReference>
<keyword evidence="8" id="KW-1185">Reference proteome</keyword>
<comment type="caution">
    <text evidence="7">The sequence shown here is derived from an EMBL/GenBank/DDBJ whole genome shotgun (WGS) entry which is preliminary data.</text>
</comment>
<comment type="similarity">
    <text evidence="5">Belongs to the CbiD family.</text>
</comment>
<dbReference type="GO" id="GO:0019251">
    <property type="term" value="P:anaerobic cobalamin biosynthetic process"/>
    <property type="evidence" value="ECO:0007669"/>
    <property type="project" value="UniProtKB-UniRule"/>
</dbReference>
<dbReference type="Gene3D" id="3.30.2110.10">
    <property type="entry name" value="CbiD-like"/>
    <property type="match status" value="1"/>
</dbReference>
<evidence type="ECO:0000256" key="1">
    <source>
        <dbReference type="ARBA" id="ARBA00022573"/>
    </source>
</evidence>
<dbReference type="PANTHER" id="PTHR35863">
    <property type="entry name" value="COBALT-PRECORRIN-5B C(1)-METHYLTRANSFERASE"/>
    <property type="match status" value="1"/>
</dbReference>
<comment type="catalytic activity">
    <reaction evidence="5">
        <text>Co-precorrin-5B + S-adenosyl-L-methionine = Co-precorrin-6A + S-adenosyl-L-homocysteine</text>
        <dbReference type="Rhea" id="RHEA:26285"/>
        <dbReference type="ChEBI" id="CHEBI:57856"/>
        <dbReference type="ChEBI" id="CHEBI:59789"/>
        <dbReference type="ChEBI" id="CHEBI:60063"/>
        <dbReference type="ChEBI" id="CHEBI:60064"/>
        <dbReference type="EC" id="2.1.1.195"/>
    </reaction>
</comment>
<keyword evidence="2 5" id="KW-0489">Methyltransferase</keyword>
<evidence type="ECO:0000313" key="7">
    <source>
        <dbReference type="EMBL" id="NBG87084.1"/>
    </source>
</evidence>
<dbReference type="InterPro" id="IPR002748">
    <property type="entry name" value="CbiD"/>
</dbReference>
<feature type="region of interest" description="Disordered" evidence="6">
    <location>
        <begin position="417"/>
        <end position="463"/>
    </location>
</feature>
<reference evidence="7 8" key="1">
    <citation type="submission" date="2019-04" db="EMBL/GenBank/DDBJ databases">
        <title>Isachenkonia alkalipeptolytica gen. nov. sp. nov. a new anaerobic, alkiliphilic organothrophic bacterium capable to reduce synthesized ferrihydrite isolated from a soda lake.</title>
        <authorList>
            <person name="Toshchakov S.V."/>
            <person name="Zavarzina D.G."/>
            <person name="Zhilina T.N."/>
            <person name="Kostrikina N.A."/>
            <person name="Kublanov I.V."/>
        </authorList>
    </citation>
    <scope>NUCLEOTIDE SEQUENCE [LARGE SCALE GENOMIC DNA]</scope>
    <source>
        <strain evidence="7 8">Z-1701</strain>
    </source>
</reference>
<gene>
    <name evidence="5 7" type="primary">cbiD</name>
    <name evidence="7" type="ORF">ISALK_01085</name>
</gene>
<dbReference type="Pfam" id="PF01888">
    <property type="entry name" value="CbiD"/>
    <property type="match status" value="1"/>
</dbReference>
<sequence length="463" mass="51813">MGENRLDQFAFKNGKKLRYGFTTGSCMVAAAKGSLLMILKDQILDEVELLTPKGWNLYLKLRDQVLEGDEARCSVIKDAGDDPDITHGIKIFVRVKVQRAEKGKPKVLLKSGKGVGIVTQKGLSIPPQEPAINPVPRKMLKRELTELLPEDLRAEVLVWIPKGEEIGKKTFNPRLGIVGGISIIGTSGIVEPMSEEAFQESIRIEMDMLMENRKDLIFIPGNFGRDFGKGLGLREEDMLKTSNFVGFSLDCAYEKKVRKILLVGHLGKFIKVAGGIFHTHSKIADGRMEILAAYTAKHLENRRQQQILEEQIANSNKVTDYNEHSDGNEKADLLPDHLIEKILSANTTDEAVEKLLQLGLKEVFTDLANKVSEKARIRTHEEIEIGTVLFSQIHGVLGFCDQSWKMIEELRSAGEVQTEDINTEDENAEVINTEDKKSKDKNTADENPNDKNPKNKKSTTGRR</sequence>
<keyword evidence="1 5" id="KW-0169">Cobalamin biosynthesis</keyword>